<accession>G0TXW1</accession>
<feature type="chain" id="PRO_5003410194" description="Secreted protein" evidence="2">
    <location>
        <begin position="20"/>
        <end position="137"/>
    </location>
</feature>
<proteinExistence type="predicted"/>
<evidence type="ECO:0008006" key="4">
    <source>
        <dbReference type="Google" id="ProtNLM"/>
    </source>
</evidence>
<feature type="region of interest" description="Disordered" evidence="1">
    <location>
        <begin position="76"/>
        <end position="104"/>
    </location>
</feature>
<organism evidence="3">
    <name type="scientific">Trypanosoma vivax (strain Y486)</name>
    <dbReference type="NCBI Taxonomy" id="1055687"/>
    <lineage>
        <taxon>Eukaryota</taxon>
        <taxon>Discoba</taxon>
        <taxon>Euglenozoa</taxon>
        <taxon>Kinetoplastea</taxon>
        <taxon>Metakinetoplastina</taxon>
        <taxon>Trypanosomatida</taxon>
        <taxon>Trypanosomatidae</taxon>
        <taxon>Trypanosoma</taxon>
        <taxon>Duttonella</taxon>
    </lineage>
</organism>
<dbReference type="VEuPathDB" id="TriTrypDB:TvY486_0701410"/>
<gene>
    <name evidence="3" type="ORF">TVY486_0701410</name>
</gene>
<evidence type="ECO:0000313" key="3">
    <source>
        <dbReference type="EMBL" id="CCC48804.1"/>
    </source>
</evidence>
<keyword evidence="2" id="KW-0732">Signal</keyword>
<name>G0TXW1_TRYVY</name>
<evidence type="ECO:0000256" key="2">
    <source>
        <dbReference type="SAM" id="SignalP"/>
    </source>
</evidence>
<dbReference type="AlphaFoldDB" id="G0TXW1"/>
<sequence length="137" mass="15345">MMITVVVVVTVVIVMKQQAWDGANCLQSALQLPNAAREIKSHESLAVVHSNHASRTCKHRATGTREVTRPKQLFRSARTMRGFADSPEGSSRQQHTNTRKKERKKKKTWKNIYFMCPCSCTTPFAAGAAEIKGMWGL</sequence>
<reference evidence="3" key="1">
    <citation type="journal article" date="2012" name="Proc. Natl. Acad. Sci. U.S.A.">
        <title>Antigenic diversity is generated by distinct evolutionary mechanisms in African trypanosome species.</title>
        <authorList>
            <person name="Jackson A.P."/>
            <person name="Berry A."/>
            <person name="Aslett M."/>
            <person name="Allison H.C."/>
            <person name="Burton P."/>
            <person name="Vavrova-Anderson J."/>
            <person name="Brown R."/>
            <person name="Browne H."/>
            <person name="Corton N."/>
            <person name="Hauser H."/>
            <person name="Gamble J."/>
            <person name="Gilderthorp R."/>
            <person name="Marcello L."/>
            <person name="McQuillan J."/>
            <person name="Otto T.D."/>
            <person name="Quail M.A."/>
            <person name="Sanders M.J."/>
            <person name="van Tonder A."/>
            <person name="Ginger M.L."/>
            <person name="Field M.C."/>
            <person name="Barry J.D."/>
            <person name="Hertz-Fowler C."/>
            <person name="Berriman M."/>
        </authorList>
    </citation>
    <scope>NUCLEOTIDE SEQUENCE</scope>
    <source>
        <strain evidence="3">Y486</strain>
    </source>
</reference>
<feature type="signal peptide" evidence="2">
    <location>
        <begin position="1"/>
        <end position="19"/>
    </location>
</feature>
<evidence type="ECO:0000256" key="1">
    <source>
        <dbReference type="SAM" id="MobiDB-lite"/>
    </source>
</evidence>
<protein>
    <recommendedName>
        <fullName evidence="4">Secreted protein</fullName>
    </recommendedName>
</protein>
<dbReference type="EMBL" id="HE573023">
    <property type="protein sequence ID" value="CCC48804.1"/>
    <property type="molecule type" value="Genomic_DNA"/>
</dbReference>